<keyword evidence="2" id="KW-1185">Reference proteome</keyword>
<organism evidence="1 2">
    <name type="scientific">Parapedobacter koreensis</name>
    <dbReference type="NCBI Taxonomy" id="332977"/>
    <lineage>
        <taxon>Bacteria</taxon>
        <taxon>Pseudomonadati</taxon>
        <taxon>Bacteroidota</taxon>
        <taxon>Sphingobacteriia</taxon>
        <taxon>Sphingobacteriales</taxon>
        <taxon>Sphingobacteriaceae</taxon>
        <taxon>Parapedobacter</taxon>
    </lineage>
</organism>
<dbReference type="AlphaFoldDB" id="A0A1H7JML9"/>
<reference evidence="2" key="1">
    <citation type="submission" date="2016-10" db="EMBL/GenBank/DDBJ databases">
        <authorList>
            <person name="Varghese N."/>
            <person name="Submissions S."/>
        </authorList>
    </citation>
    <scope>NUCLEOTIDE SEQUENCE [LARGE SCALE GENOMIC DNA]</scope>
    <source>
        <strain evidence="2">Jip14</strain>
    </source>
</reference>
<name>A0A1H7JML9_9SPHI</name>
<gene>
    <name evidence="1" type="ORF">SAMN05421740_102612</name>
</gene>
<protein>
    <submittedName>
        <fullName evidence="1">Carboxypeptidase regulatory-like domain-containing protein</fullName>
    </submittedName>
</protein>
<dbReference type="RefSeq" id="WP_090603935.1">
    <property type="nucleotide sequence ID" value="NZ_FNZR01000002.1"/>
</dbReference>
<proteinExistence type="predicted"/>
<dbReference type="Proteomes" id="UP000198916">
    <property type="component" value="Unassembled WGS sequence"/>
</dbReference>
<dbReference type="Pfam" id="PF13620">
    <property type="entry name" value="CarboxypepD_reg"/>
    <property type="match status" value="1"/>
</dbReference>
<dbReference type="OrthoDB" id="603275at2"/>
<evidence type="ECO:0000313" key="1">
    <source>
        <dbReference type="EMBL" id="SEK75811.1"/>
    </source>
</evidence>
<dbReference type="EMBL" id="FNZR01000002">
    <property type="protein sequence ID" value="SEK75811.1"/>
    <property type="molecule type" value="Genomic_DNA"/>
</dbReference>
<dbReference type="STRING" id="332977.SAMN05421740_102612"/>
<keyword evidence="1" id="KW-0121">Carboxypeptidase</keyword>
<sequence>MLKIPFHLLFIGVVLANVAYGQQFPLIGRVKTAAGIAIPGATVTTYSAEGKIRGFATTHNDGQFTLLLPKQSGTKVTVRSIGYREVELTVDDSWFTSEKIEKEFVMEPQAVVLDEVVVERDESEPDSVAIHIDDLGLSETSDLKEILSKLPEFQLDEDGIILYRGRNIDKITVNGRQVFVNQNKMALQSIEKRMIDHLDVINNYQDNFRLSFEDTKETVLNVAAKADFSSILIGDVSAGYGASNKYDANGKALYFSTPINAFFIHNTNNIGGINLEPREINALFSREQVFSDLDKELINGVLSQNQARTRDFRSNTNATVRKETNRYRLQMVAYYLMNNRETSSGTENVSEDGNPLLTTQDRNTNNYRALLHTSSFDYRLKDNSLLDYRLITNVIRDHGHSDRRVTIFDGENSLLMNGLSSSTQPNSHYILNDVGYSHKFSNRWISSIRFGHHLSGIDYPVSLDAGNPTVDGNVQDAGFNMNALAIRANLKFRLNGTFIPWVEYEDKHVREAVTNRSAGNEATLFNRDYSQRRLQLGMAGDRLLDYLNYSANWELLHFSTSRHTGFYFPYRFSISVDKRLERWYAQGSRQYFLNDISTGVTLIRNLTDTHLGADELPHLTNRMDSHSLGYEYMNLFRGVSYGVSVTRQTQYNQVQPNFDRTYENGMRLFTLRAIPHSKDTKLSVTGSKNLFSNNYPIKSDAALSYSFGNSPSYFGQRLADVLHRGPSVRIGLQSLNPSWFNFEVSSRANLYTISINENTFDNQSTINTFAVKARGRGMETKLEFIYQLDFLYGNRFDRKNINLTVEKRSAKVTYGFQGLNLDDFFGLFGNAAYNNYVVYNQGINTIITNDRAIRYAIFYIKYTFN</sequence>
<keyword evidence="1" id="KW-0645">Protease</keyword>
<accession>A0A1H7JML9</accession>
<dbReference type="Gene3D" id="2.60.40.1120">
    <property type="entry name" value="Carboxypeptidase-like, regulatory domain"/>
    <property type="match status" value="1"/>
</dbReference>
<dbReference type="GO" id="GO:0004180">
    <property type="term" value="F:carboxypeptidase activity"/>
    <property type="evidence" value="ECO:0007669"/>
    <property type="project" value="UniProtKB-KW"/>
</dbReference>
<evidence type="ECO:0000313" key="2">
    <source>
        <dbReference type="Proteomes" id="UP000198916"/>
    </source>
</evidence>
<dbReference type="InterPro" id="IPR008969">
    <property type="entry name" value="CarboxyPept-like_regulatory"/>
</dbReference>
<dbReference type="SUPFAM" id="SSF49464">
    <property type="entry name" value="Carboxypeptidase regulatory domain-like"/>
    <property type="match status" value="1"/>
</dbReference>
<keyword evidence="1" id="KW-0378">Hydrolase</keyword>